<comment type="subcellular location">
    <subcellularLocation>
        <location evidence="1">Membrane</location>
    </subcellularLocation>
</comment>
<feature type="chain" id="PRO_5006911275" description="Outer membrane protein beta-barrel domain-containing protein" evidence="4">
    <location>
        <begin position="22"/>
        <end position="282"/>
    </location>
</feature>
<feature type="signal peptide" evidence="4">
    <location>
        <begin position="1"/>
        <end position="21"/>
    </location>
</feature>
<dbReference type="PANTHER" id="PTHR34001">
    <property type="entry name" value="BLL7405 PROTEIN"/>
    <property type="match status" value="1"/>
</dbReference>
<dbReference type="Gene3D" id="2.40.160.20">
    <property type="match status" value="1"/>
</dbReference>
<dbReference type="EMBL" id="LNXU01000015">
    <property type="protein sequence ID" value="KTC74423.1"/>
    <property type="molecule type" value="Genomic_DNA"/>
</dbReference>
<evidence type="ECO:0000313" key="7">
    <source>
        <dbReference type="Proteomes" id="UP000054695"/>
    </source>
</evidence>
<accession>A0A0W0RTN1</accession>
<dbReference type="Pfam" id="PF13505">
    <property type="entry name" value="OMP_b-brl"/>
    <property type="match status" value="1"/>
</dbReference>
<keyword evidence="7" id="KW-1185">Reference proteome</keyword>
<dbReference type="InterPro" id="IPR011250">
    <property type="entry name" value="OMP/PagP_B-barrel"/>
</dbReference>
<evidence type="ECO:0000256" key="3">
    <source>
        <dbReference type="ARBA" id="ARBA00023136"/>
    </source>
</evidence>
<dbReference type="OrthoDB" id="9815357at2"/>
<keyword evidence="3" id="KW-0472">Membrane</keyword>
<evidence type="ECO:0000259" key="5">
    <source>
        <dbReference type="Pfam" id="PF13505"/>
    </source>
</evidence>
<dbReference type="PANTHER" id="PTHR34001:SF3">
    <property type="entry name" value="BLL7405 PROTEIN"/>
    <property type="match status" value="1"/>
</dbReference>
<dbReference type="InterPro" id="IPR051692">
    <property type="entry name" value="OMP-like"/>
</dbReference>
<dbReference type="SUPFAM" id="SSF56925">
    <property type="entry name" value="OMPA-like"/>
    <property type="match status" value="1"/>
</dbReference>
<dbReference type="AlphaFoldDB" id="A0A0W0RTN1"/>
<gene>
    <name evidence="6" type="ORF">Lboz_1336</name>
</gene>
<feature type="domain" description="Outer membrane protein beta-barrel" evidence="5">
    <location>
        <begin position="13"/>
        <end position="247"/>
    </location>
</feature>
<comment type="caution">
    <text evidence="6">The sequence shown here is derived from an EMBL/GenBank/DDBJ whole genome shotgun (WGS) entry which is preliminary data.</text>
</comment>
<name>A0A0W0RTN1_LEGBO</name>
<evidence type="ECO:0000256" key="2">
    <source>
        <dbReference type="ARBA" id="ARBA00022729"/>
    </source>
</evidence>
<dbReference type="PATRIC" id="fig|447.4.peg.1426"/>
<keyword evidence="2 4" id="KW-0732">Signal</keyword>
<dbReference type="RefSeq" id="WP_058459002.1">
    <property type="nucleotide sequence ID" value="NZ_CAAAIY010000016.1"/>
</dbReference>
<organism evidence="6 7">
    <name type="scientific">Legionella bozemanae</name>
    <name type="common">Fluoribacter bozemanae</name>
    <dbReference type="NCBI Taxonomy" id="447"/>
    <lineage>
        <taxon>Bacteria</taxon>
        <taxon>Pseudomonadati</taxon>
        <taxon>Pseudomonadota</taxon>
        <taxon>Gammaproteobacteria</taxon>
        <taxon>Legionellales</taxon>
        <taxon>Legionellaceae</taxon>
        <taxon>Legionella</taxon>
    </lineage>
</organism>
<evidence type="ECO:0000313" key="6">
    <source>
        <dbReference type="EMBL" id="KTC74423.1"/>
    </source>
</evidence>
<dbReference type="InterPro" id="IPR027385">
    <property type="entry name" value="Beta-barrel_OMP"/>
</dbReference>
<dbReference type="STRING" id="447.Lboz_1336"/>
<evidence type="ECO:0000256" key="4">
    <source>
        <dbReference type="SAM" id="SignalP"/>
    </source>
</evidence>
<dbReference type="Proteomes" id="UP000054695">
    <property type="component" value="Unassembled WGS sequence"/>
</dbReference>
<reference evidence="6 7" key="1">
    <citation type="submission" date="2015-11" db="EMBL/GenBank/DDBJ databases">
        <title>Genomic analysis of 38 Legionella species identifies large and diverse effector repertoires.</title>
        <authorList>
            <person name="Burstein D."/>
            <person name="Amaro F."/>
            <person name="Zusman T."/>
            <person name="Lifshitz Z."/>
            <person name="Cohen O."/>
            <person name="Gilbert J.A."/>
            <person name="Pupko T."/>
            <person name="Shuman H.A."/>
            <person name="Segal G."/>
        </authorList>
    </citation>
    <scope>NUCLEOTIDE SEQUENCE [LARGE SCALE GENOMIC DNA]</scope>
    <source>
        <strain evidence="6 7">WIGA</strain>
    </source>
</reference>
<dbReference type="GO" id="GO:0016020">
    <property type="term" value="C:membrane"/>
    <property type="evidence" value="ECO:0007669"/>
    <property type="project" value="UniProtKB-SubCell"/>
</dbReference>
<evidence type="ECO:0000256" key="1">
    <source>
        <dbReference type="ARBA" id="ARBA00004370"/>
    </source>
</evidence>
<proteinExistence type="predicted"/>
<protein>
    <recommendedName>
        <fullName evidence="5">Outer membrane protein beta-barrel domain-containing protein</fullName>
    </recommendedName>
</protein>
<sequence length="282" mass="29932">MNFIKFSLISCMLGVGSWSTAAPVPGWTGFYVGINGGYSNTHNKDHTDLSTVRTLPSAATTSALAAATSVTAATSSFSANNDNFIGGGQIGYSYSLNQFVLGVEADIQGITPEIDTVSSQQVVAIPTFRTSRIASNLFLDQSIDYLGTVRGRFGVLATSSLLLAATGGYAYGGVRSDTDLTQSYLGTANNLVRTFTSDGSSSSTRNGWTVGGTLEWRFQGQWSTKLEYLYYDLGSFTCNATPLTSLINDGPDAGKPLFVNAVSTTSRFDGHIVRLGINYLFA</sequence>